<dbReference type="EMBL" id="GIFC01002607">
    <property type="protein sequence ID" value="MXU84690.1"/>
    <property type="molecule type" value="Transcribed_RNA"/>
</dbReference>
<keyword evidence="1" id="KW-0732">Signal</keyword>
<evidence type="ECO:0000313" key="2">
    <source>
        <dbReference type="EMBL" id="MXU84690.1"/>
    </source>
</evidence>
<protein>
    <submittedName>
        <fullName evidence="2">Putative secreted protein</fullName>
    </submittedName>
</protein>
<feature type="signal peptide" evidence="1">
    <location>
        <begin position="1"/>
        <end position="27"/>
    </location>
</feature>
<organism evidence="2">
    <name type="scientific">Ixodes ricinus</name>
    <name type="common">Common tick</name>
    <name type="synonym">Acarus ricinus</name>
    <dbReference type="NCBI Taxonomy" id="34613"/>
    <lineage>
        <taxon>Eukaryota</taxon>
        <taxon>Metazoa</taxon>
        <taxon>Ecdysozoa</taxon>
        <taxon>Arthropoda</taxon>
        <taxon>Chelicerata</taxon>
        <taxon>Arachnida</taxon>
        <taxon>Acari</taxon>
        <taxon>Parasitiformes</taxon>
        <taxon>Ixodida</taxon>
        <taxon>Ixodoidea</taxon>
        <taxon>Ixodidae</taxon>
        <taxon>Ixodinae</taxon>
        <taxon>Ixodes</taxon>
    </lineage>
</organism>
<accession>A0A6B0U7M6</accession>
<proteinExistence type="predicted"/>
<sequence>MLPYHSAPLFKGFAVLVGLPLLQEVTGKNSWFEYYVLHRQAHTLHCPHQESDQNLNDHWKLEATSGKTAVRAGSKAHEVVCS</sequence>
<feature type="chain" id="PRO_5025461814" evidence="1">
    <location>
        <begin position="28"/>
        <end position="82"/>
    </location>
</feature>
<evidence type="ECO:0000256" key="1">
    <source>
        <dbReference type="SAM" id="SignalP"/>
    </source>
</evidence>
<reference evidence="2" key="1">
    <citation type="submission" date="2019-12" db="EMBL/GenBank/DDBJ databases">
        <title>An insight into the sialome of adult female Ixodes ricinus ticks feeding for 6 days.</title>
        <authorList>
            <person name="Perner J."/>
            <person name="Ribeiro J.M.C."/>
        </authorList>
    </citation>
    <scope>NUCLEOTIDE SEQUENCE</scope>
    <source>
        <strain evidence="2">Semi-engorged</strain>
        <tissue evidence="2">Salivary glands</tissue>
    </source>
</reference>
<dbReference type="AlphaFoldDB" id="A0A6B0U7M6"/>
<name>A0A6B0U7M6_IXORI</name>